<feature type="transmembrane region" description="Helical" evidence="2">
    <location>
        <begin position="243"/>
        <end position="267"/>
    </location>
</feature>
<evidence type="ECO:0000256" key="1">
    <source>
        <dbReference type="SAM" id="MobiDB-lite"/>
    </source>
</evidence>
<dbReference type="OrthoDB" id="4721035at2759"/>
<feature type="compositionally biased region" description="Polar residues" evidence="1">
    <location>
        <begin position="12"/>
        <end position="38"/>
    </location>
</feature>
<gene>
    <name evidence="3" type="ORF">K469DRAFT_721788</name>
</gene>
<sequence>MADRRALIGESSDLSDTSNNAPALPSLSFTSHSHSLGFTSHPSVSPPSSPPKSRLGYSRLLSDNSVLDRNTQETLREEEEDNISDTFGRKESGLGIASPGSPPTQSKRVSIQTIPRVPIGAKSSPIKSPSIGSPPGTGDPLFGGFPRDSSAGSTPDLRRERFSPRDEVGDYEAFKRGVLKKNTRSSEGSLRGGADYQQYLHSPDTERLRKGGAPSIRSAYENDFRPTEECPTARDFYQSRFSWLSVTVIIICLFSTVFSGIFLGIAWMGPRWGRTITTHSSLTPSDAVVLTSIMAKLIELSFVTSFVAFLGQVLSRRAFMKEQGRGITLAEMSMWRWVVQPGTLITHWETAKYAGVTVLGILSLLSAVLATLYAPAASALVQPQLKFGKWEKRILSGQVKTAFANIEYVKKICQTPIRTDEQYAGSTCLQIEHAGQGYYNYYHYLAYWNTVANNGNGTTDQKSRPPGFGLLHENTTVDAKWINVINTKEVSKKHGRAINNVSLAMPHSGVFQAARDQRNGILQPEELDSMGIYSIRASVPSLVMHVLCANMKKEELVPIIYDEWNDELVNITTWPTLSANATTKNKTVVDDLFGWTKKDDEKLTDFPPVFARYPKPFNTIMNHTSKQWGRDSIYLLGQGGEDKLSNHTGQYMLCQIKVSLTPHCSTRYNATGGGGTMEALCEEDHDESAYIRSNSSATQDQTIPDWRDIGFDWANSMSLNTGIMDADASNSRLLTQLILPEEKNAEGEIEVDLNPALPSPGEALAVMSGCTLLMSALDTPFVDFWNYTTPALGTTQTQYFNASILAQQYASGGTDKASRGFILILVLVFVMNIFVLVYFLFHRGLVTDFSEPPNLFTLAVNSPPSHLLAGSCGGGPEGEQYIVNWFVNTEGDHLYMEPGAKPVNHVYTHAHTHSHGPAQQKTGVLGKVFTGINELRERGLGFGQRDKPLLRPASVVQTDFELEDANTRTQRQYLKLAKRRSML</sequence>
<feature type="transmembrane region" description="Helical" evidence="2">
    <location>
        <begin position="287"/>
        <end position="311"/>
    </location>
</feature>
<feature type="compositionally biased region" description="Basic and acidic residues" evidence="1">
    <location>
        <begin position="156"/>
        <end position="165"/>
    </location>
</feature>
<reference evidence="3" key="1">
    <citation type="journal article" date="2020" name="Stud. Mycol.">
        <title>101 Dothideomycetes genomes: a test case for predicting lifestyles and emergence of pathogens.</title>
        <authorList>
            <person name="Haridas S."/>
            <person name="Albert R."/>
            <person name="Binder M."/>
            <person name="Bloem J."/>
            <person name="Labutti K."/>
            <person name="Salamov A."/>
            <person name="Andreopoulos B."/>
            <person name="Baker S."/>
            <person name="Barry K."/>
            <person name="Bills G."/>
            <person name="Bluhm B."/>
            <person name="Cannon C."/>
            <person name="Castanera R."/>
            <person name="Culley D."/>
            <person name="Daum C."/>
            <person name="Ezra D."/>
            <person name="Gonzalez J."/>
            <person name="Henrissat B."/>
            <person name="Kuo A."/>
            <person name="Liang C."/>
            <person name="Lipzen A."/>
            <person name="Lutzoni F."/>
            <person name="Magnuson J."/>
            <person name="Mondo S."/>
            <person name="Nolan M."/>
            <person name="Ohm R."/>
            <person name="Pangilinan J."/>
            <person name="Park H.-J."/>
            <person name="Ramirez L."/>
            <person name="Alfaro M."/>
            <person name="Sun H."/>
            <person name="Tritt A."/>
            <person name="Yoshinaga Y."/>
            <person name="Zwiers L.-H."/>
            <person name="Turgeon B."/>
            <person name="Goodwin S."/>
            <person name="Spatafora J."/>
            <person name="Crous P."/>
            <person name="Grigoriev I."/>
        </authorList>
    </citation>
    <scope>NUCLEOTIDE SEQUENCE</scope>
    <source>
        <strain evidence="3">CBS 207.26</strain>
    </source>
</reference>
<keyword evidence="2" id="KW-1133">Transmembrane helix</keyword>
<protein>
    <submittedName>
        <fullName evidence="3">Uncharacterized protein</fullName>
    </submittedName>
</protein>
<dbReference type="AlphaFoldDB" id="A0A6A6EJF1"/>
<evidence type="ECO:0000313" key="3">
    <source>
        <dbReference type="EMBL" id="KAF2190858.1"/>
    </source>
</evidence>
<dbReference type="Proteomes" id="UP000800200">
    <property type="component" value="Unassembled WGS sequence"/>
</dbReference>
<proteinExistence type="predicted"/>
<feature type="transmembrane region" description="Helical" evidence="2">
    <location>
        <begin position="821"/>
        <end position="841"/>
    </location>
</feature>
<name>A0A6A6EJF1_9PEZI</name>
<keyword evidence="2" id="KW-0472">Membrane</keyword>
<evidence type="ECO:0000313" key="4">
    <source>
        <dbReference type="Proteomes" id="UP000800200"/>
    </source>
</evidence>
<keyword evidence="4" id="KW-1185">Reference proteome</keyword>
<feature type="transmembrane region" description="Helical" evidence="2">
    <location>
        <begin position="353"/>
        <end position="374"/>
    </location>
</feature>
<feature type="compositionally biased region" description="Low complexity" evidence="1">
    <location>
        <begin position="118"/>
        <end position="136"/>
    </location>
</feature>
<feature type="compositionally biased region" description="Polar residues" evidence="1">
    <location>
        <begin position="103"/>
        <end position="113"/>
    </location>
</feature>
<evidence type="ECO:0000256" key="2">
    <source>
        <dbReference type="SAM" id="Phobius"/>
    </source>
</evidence>
<feature type="region of interest" description="Disordered" evidence="1">
    <location>
        <begin position="1"/>
        <end position="165"/>
    </location>
</feature>
<organism evidence="3 4">
    <name type="scientific">Zopfia rhizophila CBS 207.26</name>
    <dbReference type="NCBI Taxonomy" id="1314779"/>
    <lineage>
        <taxon>Eukaryota</taxon>
        <taxon>Fungi</taxon>
        <taxon>Dikarya</taxon>
        <taxon>Ascomycota</taxon>
        <taxon>Pezizomycotina</taxon>
        <taxon>Dothideomycetes</taxon>
        <taxon>Dothideomycetes incertae sedis</taxon>
        <taxon>Zopfiaceae</taxon>
        <taxon>Zopfia</taxon>
    </lineage>
</organism>
<keyword evidence="2" id="KW-0812">Transmembrane</keyword>
<accession>A0A6A6EJF1</accession>
<dbReference type="EMBL" id="ML994618">
    <property type="protein sequence ID" value="KAF2190858.1"/>
    <property type="molecule type" value="Genomic_DNA"/>
</dbReference>